<evidence type="ECO:0000313" key="2">
    <source>
        <dbReference type="Proteomes" id="UP000675409"/>
    </source>
</evidence>
<dbReference type="Proteomes" id="UP000675409">
    <property type="component" value="Unassembled WGS sequence"/>
</dbReference>
<gene>
    <name evidence="1" type="ORF">HGK34_00445</name>
</gene>
<evidence type="ECO:0000313" key="1">
    <source>
        <dbReference type="EMBL" id="MBL0884762.1"/>
    </source>
</evidence>
<dbReference type="Gene3D" id="3.30.530.20">
    <property type="match status" value="1"/>
</dbReference>
<dbReference type="EMBL" id="JABBYC010000001">
    <property type="protein sequence ID" value="MBL0884762.1"/>
    <property type="molecule type" value="Genomic_DNA"/>
</dbReference>
<dbReference type="SUPFAM" id="SSF55961">
    <property type="entry name" value="Bet v1-like"/>
    <property type="match status" value="1"/>
</dbReference>
<reference evidence="1 2" key="1">
    <citation type="journal article" date="2021" name="Arch. Microbiol.">
        <title>Myceligenerans indicum sp. nov., an actinobacterium isolated from mangrove sediment of Sundarbans, India.</title>
        <authorList>
            <person name="Asha K."/>
            <person name="Bhadury P."/>
        </authorList>
    </citation>
    <scope>NUCLEOTIDE SEQUENCE [LARGE SCALE GENOMIC DNA]</scope>
    <source>
        <strain evidence="1 2">I2</strain>
    </source>
</reference>
<dbReference type="InterPro" id="IPR023393">
    <property type="entry name" value="START-like_dom_sf"/>
</dbReference>
<protein>
    <submittedName>
        <fullName evidence="1">SRPBCC family protein</fullName>
    </submittedName>
</protein>
<proteinExistence type="predicted"/>
<accession>A0ABS1LGN0</accession>
<organism evidence="1 2">
    <name type="scientific">Myceligenerans indicum</name>
    <dbReference type="NCBI Taxonomy" id="2593663"/>
    <lineage>
        <taxon>Bacteria</taxon>
        <taxon>Bacillati</taxon>
        <taxon>Actinomycetota</taxon>
        <taxon>Actinomycetes</taxon>
        <taxon>Micrococcales</taxon>
        <taxon>Promicromonosporaceae</taxon>
        <taxon>Myceligenerans</taxon>
    </lineage>
</organism>
<comment type="caution">
    <text evidence="1">The sequence shown here is derived from an EMBL/GenBank/DDBJ whole genome shotgun (WGS) entry which is preliminary data.</text>
</comment>
<dbReference type="Pfam" id="PF10604">
    <property type="entry name" value="Polyketide_cyc2"/>
    <property type="match status" value="1"/>
</dbReference>
<dbReference type="InterPro" id="IPR019587">
    <property type="entry name" value="Polyketide_cyclase/dehydratase"/>
</dbReference>
<dbReference type="CDD" id="cd07820">
    <property type="entry name" value="SRPBCC_3"/>
    <property type="match status" value="1"/>
</dbReference>
<name>A0ABS1LGN0_9MICO</name>
<keyword evidence="2" id="KW-1185">Reference proteome</keyword>
<dbReference type="RefSeq" id="WP_201844595.1">
    <property type="nucleotide sequence ID" value="NZ_JABBYC010000001.1"/>
</dbReference>
<sequence length="150" mass="16570">MPHLRFETLVPATTDECFRASLSVDAHTASMAASGERAVAGVTRGVMDLGDTVTWQARHFGLPIRMTSAITALDRPHRFVDEQVSGPFAHWYHEHVFTPVDAGTRMVDTIDFRAPLGPLGAVVDRLVLTRYMTRLIRERNSWLVAAAGTP</sequence>